<gene>
    <name evidence="1" type="ORF">NKR23_g9397</name>
</gene>
<name>A0AA38VK55_9PEZI</name>
<comment type="caution">
    <text evidence="1">The sequence shown here is derived from an EMBL/GenBank/DDBJ whole genome shotgun (WGS) entry which is preliminary data.</text>
</comment>
<dbReference type="Proteomes" id="UP001174694">
    <property type="component" value="Unassembled WGS sequence"/>
</dbReference>
<organism evidence="1 2">
    <name type="scientific">Pleurostoma richardsiae</name>
    <dbReference type="NCBI Taxonomy" id="41990"/>
    <lineage>
        <taxon>Eukaryota</taxon>
        <taxon>Fungi</taxon>
        <taxon>Dikarya</taxon>
        <taxon>Ascomycota</taxon>
        <taxon>Pezizomycotina</taxon>
        <taxon>Sordariomycetes</taxon>
        <taxon>Sordariomycetidae</taxon>
        <taxon>Calosphaeriales</taxon>
        <taxon>Pleurostomataceae</taxon>
        <taxon>Pleurostoma</taxon>
    </lineage>
</organism>
<dbReference type="AlphaFoldDB" id="A0AA38VK55"/>
<accession>A0AA38VK55</accession>
<proteinExistence type="predicted"/>
<sequence length="172" mass="19841">MASFTDLNDEDFFPPWEHLPGHVYLDGPSPFYHSEDNGGDSRSGTGHRYTPKRHWCFLGEIESYERFMRCRTVVKDDFDRKYIIAFYLDDSNAFDSSKLREGHTMAVMYAHQHAFADGTCGVRVENPDYVRIFPIGHQELEWLSTAMQEYGKPTDGKWKCHGCDKLVDAGSE</sequence>
<evidence type="ECO:0000313" key="2">
    <source>
        <dbReference type="Proteomes" id="UP001174694"/>
    </source>
</evidence>
<keyword evidence="2" id="KW-1185">Reference proteome</keyword>
<evidence type="ECO:0000313" key="1">
    <source>
        <dbReference type="EMBL" id="KAJ9137149.1"/>
    </source>
</evidence>
<dbReference type="EMBL" id="JANBVO010000036">
    <property type="protein sequence ID" value="KAJ9137149.1"/>
    <property type="molecule type" value="Genomic_DNA"/>
</dbReference>
<protein>
    <submittedName>
        <fullName evidence="1">Uncharacterized protein</fullName>
    </submittedName>
</protein>
<reference evidence="1" key="1">
    <citation type="submission" date="2022-07" db="EMBL/GenBank/DDBJ databases">
        <title>Fungi with potential for degradation of polypropylene.</title>
        <authorList>
            <person name="Gostincar C."/>
        </authorList>
    </citation>
    <scope>NUCLEOTIDE SEQUENCE</scope>
    <source>
        <strain evidence="1">EXF-13308</strain>
    </source>
</reference>